<gene>
    <name evidence="1" type="ORF">UFOVP419_45</name>
</gene>
<name>A0A6J5M4A8_9CAUD</name>
<protein>
    <recommendedName>
        <fullName evidence="2">Phage major tail protein TP901-1</fullName>
    </recommendedName>
</protein>
<accession>A0A6J5M4A8</accession>
<evidence type="ECO:0000313" key="1">
    <source>
        <dbReference type="EMBL" id="CAB4141815.1"/>
    </source>
</evidence>
<evidence type="ECO:0008006" key="2">
    <source>
        <dbReference type="Google" id="ProtNLM"/>
    </source>
</evidence>
<dbReference type="EMBL" id="LR796401">
    <property type="protein sequence ID" value="CAB4141815.1"/>
    <property type="molecule type" value="Genomic_DNA"/>
</dbReference>
<sequence length="138" mass="14348">MAKFYAQDYKVTVGTAVLSSSIASVTLDITSDEVETTSFGSSYRSRIGGLKDASVSLDFHQDFGAGAVDALLFPLMGTLVDVKIAPTSGTVTATNPEYRFSALVTQYQPFAGAVGDLATLSVTWPVSGEVVRGTAPAA</sequence>
<organism evidence="1">
    <name type="scientific">uncultured Caudovirales phage</name>
    <dbReference type="NCBI Taxonomy" id="2100421"/>
    <lineage>
        <taxon>Viruses</taxon>
        <taxon>Duplodnaviria</taxon>
        <taxon>Heunggongvirae</taxon>
        <taxon>Uroviricota</taxon>
        <taxon>Caudoviricetes</taxon>
        <taxon>Peduoviridae</taxon>
        <taxon>Maltschvirus</taxon>
        <taxon>Maltschvirus maltsch</taxon>
    </lineage>
</organism>
<reference evidence="1" key="1">
    <citation type="submission" date="2020-04" db="EMBL/GenBank/DDBJ databases">
        <authorList>
            <person name="Chiriac C."/>
            <person name="Salcher M."/>
            <person name="Ghai R."/>
            <person name="Kavagutti S V."/>
        </authorList>
    </citation>
    <scope>NUCLEOTIDE SEQUENCE</scope>
</reference>
<proteinExistence type="predicted"/>